<feature type="domain" description="PhnB-like" evidence="1">
    <location>
        <begin position="5"/>
        <end position="125"/>
    </location>
</feature>
<dbReference type="PANTHER" id="PTHR33990:SF2">
    <property type="entry name" value="PHNB-LIKE DOMAIN-CONTAINING PROTEIN"/>
    <property type="match status" value="1"/>
</dbReference>
<evidence type="ECO:0000313" key="2">
    <source>
        <dbReference type="EMBL" id="MBC9251662.1"/>
    </source>
</evidence>
<accession>A0ABR7S3Q2</accession>
<dbReference type="InterPro" id="IPR028973">
    <property type="entry name" value="PhnB-like"/>
</dbReference>
<organism evidence="2 3">
    <name type="scientific">Aquipseudomonas alcaligenes</name>
    <name type="common">Pseudomonas alcaligenes</name>
    <dbReference type="NCBI Taxonomy" id="43263"/>
    <lineage>
        <taxon>Bacteria</taxon>
        <taxon>Pseudomonadati</taxon>
        <taxon>Pseudomonadota</taxon>
        <taxon>Gammaproteobacteria</taxon>
        <taxon>Pseudomonadales</taxon>
        <taxon>Pseudomonadaceae</taxon>
        <taxon>Aquipseudomonas</taxon>
    </lineage>
</organism>
<proteinExistence type="predicted"/>
<dbReference type="RefSeq" id="WP_187807154.1">
    <property type="nucleotide sequence ID" value="NZ_LZEU01000001.1"/>
</dbReference>
<dbReference type="InterPro" id="IPR009725">
    <property type="entry name" value="3_dmu_93_MTrfase"/>
</dbReference>
<dbReference type="EMBL" id="LZEU01000001">
    <property type="protein sequence ID" value="MBC9251662.1"/>
    <property type="molecule type" value="Genomic_DNA"/>
</dbReference>
<dbReference type="InterPro" id="IPR029068">
    <property type="entry name" value="Glyas_Bleomycin-R_OHBP_Dase"/>
</dbReference>
<gene>
    <name evidence="2" type="ORF">A9179_15420</name>
</gene>
<dbReference type="Pfam" id="PF06983">
    <property type="entry name" value="3-dmu-9_3-mt"/>
    <property type="match status" value="1"/>
</dbReference>
<dbReference type="PIRSF" id="PIRSF021700">
    <property type="entry name" value="3_dmu_93_MTrfase"/>
    <property type="match status" value="1"/>
</dbReference>
<keyword evidence="3" id="KW-1185">Reference proteome</keyword>
<dbReference type="PANTHER" id="PTHR33990">
    <property type="entry name" value="PROTEIN YJDN-RELATED"/>
    <property type="match status" value="1"/>
</dbReference>
<dbReference type="SUPFAM" id="SSF54593">
    <property type="entry name" value="Glyoxalase/Bleomycin resistance protein/Dihydroxybiphenyl dioxygenase"/>
    <property type="match status" value="1"/>
</dbReference>
<dbReference type="Gene3D" id="3.10.180.10">
    <property type="entry name" value="2,3-Dihydroxybiphenyl 1,2-Dioxygenase, domain 1"/>
    <property type="match status" value="1"/>
</dbReference>
<dbReference type="Proteomes" id="UP000744555">
    <property type="component" value="Unassembled WGS sequence"/>
</dbReference>
<name>A0ABR7S3Q2_AQUAC</name>
<evidence type="ECO:0000313" key="3">
    <source>
        <dbReference type="Proteomes" id="UP000744555"/>
    </source>
</evidence>
<comment type="caution">
    <text evidence="2">The sequence shown here is derived from an EMBL/GenBank/DDBJ whole genome shotgun (WGS) entry which is preliminary data.</text>
</comment>
<sequence length="165" mass="18153">MAQLQKITPCLWFDDQGEQAAQLYVSLFDDARISHVSRYSEAGQEVHGRPVGSAMTVEFELQGQRFIALNGGPAFRFSEAVSLVIGCDDQAEVDHFWHGLGPGGGGQAQQCGWLKDRFGLSWQVVPRVLYRLLDDPEPGKAQRVMTALLQMHKLDIAALQRAAAG</sequence>
<dbReference type="CDD" id="cd06588">
    <property type="entry name" value="PhnB_like"/>
    <property type="match status" value="1"/>
</dbReference>
<evidence type="ECO:0000259" key="1">
    <source>
        <dbReference type="Pfam" id="PF06983"/>
    </source>
</evidence>
<reference evidence="2 3" key="1">
    <citation type="submission" date="2016-06" db="EMBL/GenBank/DDBJ databases">
        <authorList>
            <person name="Ramos C."/>
            <person name="Pintado A."/>
            <person name="Crespo-Gomez J.I."/>
        </authorList>
    </citation>
    <scope>NUCLEOTIDE SEQUENCE [LARGE SCALE GENOMIC DNA]</scope>
    <source>
        <strain evidence="2 3">AVO110</strain>
    </source>
</reference>
<protein>
    <recommendedName>
        <fullName evidence="1">PhnB-like domain-containing protein</fullName>
    </recommendedName>
</protein>